<sequence>MIRILGQRSRGCGCSLAMRRFSKVIEDLELRDISSEGGLLEPLTKEGEWRSNIGGLTFERLGGYEAAKVGNSCSRKKGGFRCSLGPRQGESARLKGSECSVLCKPYIKKRAESGGYLFGVAIFGLRVKLDKSELIPMGRVDDTEDLALELGCKVPPLTLGLLLGPF</sequence>
<accession>A0A438EEP4</accession>
<gene>
    <name evidence="1" type="ORF">CK203_076171</name>
</gene>
<name>A0A438EEP4_VITVI</name>
<dbReference type="EMBL" id="QGNW01001307">
    <property type="protein sequence ID" value="RVW46159.1"/>
    <property type="molecule type" value="Genomic_DNA"/>
</dbReference>
<comment type="caution">
    <text evidence="1">The sequence shown here is derived from an EMBL/GenBank/DDBJ whole genome shotgun (WGS) entry which is preliminary data.</text>
</comment>
<dbReference type="AlphaFoldDB" id="A0A438EEP4"/>
<evidence type="ECO:0000313" key="1">
    <source>
        <dbReference type="EMBL" id="RVW46159.1"/>
    </source>
</evidence>
<dbReference type="Proteomes" id="UP000288805">
    <property type="component" value="Unassembled WGS sequence"/>
</dbReference>
<protein>
    <submittedName>
        <fullName evidence="1">Uncharacterized protein</fullName>
    </submittedName>
</protein>
<organism evidence="1 2">
    <name type="scientific">Vitis vinifera</name>
    <name type="common">Grape</name>
    <dbReference type="NCBI Taxonomy" id="29760"/>
    <lineage>
        <taxon>Eukaryota</taxon>
        <taxon>Viridiplantae</taxon>
        <taxon>Streptophyta</taxon>
        <taxon>Embryophyta</taxon>
        <taxon>Tracheophyta</taxon>
        <taxon>Spermatophyta</taxon>
        <taxon>Magnoliopsida</taxon>
        <taxon>eudicotyledons</taxon>
        <taxon>Gunneridae</taxon>
        <taxon>Pentapetalae</taxon>
        <taxon>rosids</taxon>
        <taxon>Vitales</taxon>
        <taxon>Vitaceae</taxon>
        <taxon>Viteae</taxon>
        <taxon>Vitis</taxon>
    </lineage>
</organism>
<reference evidence="1 2" key="1">
    <citation type="journal article" date="2018" name="PLoS Genet.">
        <title>Population sequencing reveals clonal diversity and ancestral inbreeding in the grapevine cultivar Chardonnay.</title>
        <authorList>
            <person name="Roach M.J."/>
            <person name="Johnson D.L."/>
            <person name="Bohlmann J."/>
            <person name="van Vuuren H.J."/>
            <person name="Jones S.J."/>
            <person name="Pretorius I.S."/>
            <person name="Schmidt S.A."/>
            <person name="Borneman A.R."/>
        </authorList>
    </citation>
    <scope>NUCLEOTIDE SEQUENCE [LARGE SCALE GENOMIC DNA]</scope>
    <source>
        <strain evidence="2">cv. Chardonnay</strain>
        <tissue evidence="1">Leaf</tissue>
    </source>
</reference>
<evidence type="ECO:0000313" key="2">
    <source>
        <dbReference type="Proteomes" id="UP000288805"/>
    </source>
</evidence>
<proteinExistence type="predicted"/>